<evidence type="ECO:0000313" key="2">
    <source>
        <dbReference type="EMBL" id="JAP52500.1"/>
    </source>
</evidence>
<organism evidence="2">
    <name type="scientific">Schistocephalus solidus</name>
    <name type="common">Tapeworm</name>
    <dbReference type="NCBI Taxonomy" id="70667"/>
    <lineage>
        <taxon>Eukaryota</taxon>
        <taxon>Metazoa</taxon>
        <taxon>Spiralia</taxon>
        <taxon>Lophotrochozoa</taxon>
        <taxon>Platyhelminthes</taxon>
        <taxon>Cestoda</taxon>
        <taxon>Eucestoda</taxon>
        <taxon>Diphyllobothriidea</taxon>
        <taxon>Diphyllobothriidae</taxon>
        <taxon>Schistocephalus</taxon>
    </lineage>
</organism>
<gene>
    <name evidence="2" type="ORF">TR158694</name>
</gene>
<feature type="compositionally biased region" description="Polar residues" evidence="1">
    <location>
        <begin position="66"/>
        <end position="75"/>
    </location>
</feature>
<feature type="non-terminal residue" evidence="2">
    <location>
        <position position="134"/>
    </location>
</feature>
<protein>
    <submittedName>
        <fullName evidence="2">Uncharacterized protein</fullName>
    </submittedName>
</protein>
<name>A0A0X3PMK7_SCHSO</name>
<evidence type="ECO:0000256" key="1">
    <source>
        <dbReference type="SAM" id="MobiDB-lite"/>
    </source>
</evidence>
<sequence length="134" mass="15163">MNQKIGFIEKETVLRLDYAAKLQPPERNKDNDLQQGLKVPLSDWWCEQTPQNDKKEMAGGGGRRTSAVQSTRTSGASNIRVFTPKTCVCVRTRRKLRATRKISLTGMGQRQGSFQLRLEFGREESPGGCQLPFY</sequence>
<dbReference type="EMBL" id="GEEE01010725">
    <property type="protein sequence ID" value="JAP52500.1"/>
    <property type="molecule type" value="Transcribed_RNA"/>
</dbReference>
<proteinExistence type="predicted"/>
<reference evidence="2" key="1">
    <citation type="submission" date="2016-01" db="EMBL/GenBank/DDBJ databases">
        <title>Reference transcriptome for the parasite Schistocephalus solidus: insights into the molecular evolution of parasitism.</title>
        <authorList>
            <person name="Hebert F.O."/>
            <person name="Grambauer S."/>
            <person name="Barber I."/>
            <person name="Landry C.R."/>
            <person name="Aubin-Horth N."/>
        </authorList>
    </citation>
    <scope>NUCLEOTIDE SEQUENCE</scope>
</reference>
<dbReference type="AlphaFoldDB" id="A0A0X3PMK7"/>
<feature type="region of interest" description="Disordered" evidence="1">
    <location>
        <begin position="50"/>
        <end position="75"/>
    </location>
</feature>
<accession>A0A0X3PMK7</accession>